<evidence type="ECO:0000313" key="3">
    <source>
        <dbReference type="EMBL" id="MBC6492003.1"/>
    </source>
</evidence>
<dbReference type="InterPro" id="IPR005532">
    <property type="entry name" value="SUMF_dom"/>
</dbReference>
<proteinExistence type="predicted"/>
<dbReference type="Gene3D" id="3.90.1580.10">
    <property type="entry name" value="paralog of FGE (formylglycine-generating enzyme)"/>
    <property type="match status" value="1"/>
</dbReference>
<protein>
    <submittedName>
        <fullName evidence="3">Sulfatase</fullName>
    </submittedName>
</protein>
<sequence length="338" mass="37881">MVLRSRSVQSGPAFKAGSHPPESAPDGMVWIPGGEFLMGSDDPMAWEEERPAHQVRVRGFWMDQHEVTNTEFAAFVMATGYITDAEKAPVLEEIMAQLPPGTPPPDPKDLVPGSLVFSSPEQVVPLDDISNWWSWKHGATWRQPEGPGSTIEGREDHPVVQVSWNDAQAYCKWAGKRLPTEAEWEFAARGGLQGKNYVWGDDSPTDERVFANTWQGKFPSQNLQKDGYQRTAPVKSFSPNGYGLYDMAGNVWEWCQDWYDKYLFRTYEEGAVQDNPAGPASSRDPSQPYTPLRVQKGGSFLCHDSYCQRYRPSARQSSSPESGMSHVGFRCVKDIIQP</sequence>
<dbReference type="SUPFAM" id="SSF56436">
    <property type="entry name" value="C-type lectin-like"/>
    <property type="match status" value="1"/>
</dbReference>
<reference evidence="3 4" key="1">
    <citation type="submission" date="2016-07" db="EMBL/GenBank/DDBJ databases">
        <title>Genome analysis of Flavihumibacter stibioxidans YS-17.</title>
        <authorList>
            <person name="Shi K."/>
            <person name="Han Y."/>
            <person name="Wang G."/>
        </authorList>
    </citation>
    <scope>NUCLEOTIDE SEQUENCE [LARGE SCALE GENOMIC DNA]</scope>
    <source>
        <strain evidence="3 4">YS-17</strain>
    </source>
</reference>
<name>A0ABR7MAC7_9BACT</name>
<evidence type="ECO:0000256" key="1">
    <source>
        <dbReference type="SAM" id="MobiDB-lite"/>
    </source>
</evidence>
<dbReference type="Proteomes" id="UP000765802">
    <property type="component" value="Unassembled WGS sequence"/>
</dbReference>
<comment type="caution">
    <text evidence="3">The sequence shown here is derived from an EMBL/GenBank/DDBJ whole genome shotgun (WGS) entry which is preliminary data.</text>
</comment>
<dbReference type="PANTHER" id="PTHR23150">
    <property type="entry name" value="SULFATASE MODIFYING FACTOR 1, 2"/>
    <property type="match status" value="1"/>
</dbReference>
<evidence type="ECO:0000259" key="2">
    <source>
        <dbReference type="Pfam" id="PF03781"/>
    </source>
</evidence>
<dbReference type="Pfam" id="PF03781">
    <property type="entry name" value="FGE-sulfatase"/>
    <property type="match status" value="1"/>
</dbReference>
<feature type="domain" description="Sulfatase-modifying factor enzyme-like" evidence="2">
    <location>
        <begin position="26"/>
        <end position="333"/>
    </location>
</feature>
<dbReference type="InterPro" id="IPR051043">
    <property type="entry name" value="Sulfatase_Mod_Factor_Kinase"/>
</dbReference>
<evidence type="ECO:0000313" key="4">
    <source>
        <dbReference type="Proteomes" id="UP000765802"/>
    </source>
</evidence>
<dbReference type="InterPro" id="IPR042095">
    <property type="entry name" value="SUMF_sf"/>
</dbReference>
<accession>A0ABR7MAC7</accession>
<feature type="compositionally biased region" description="Polar residues" evidence="1">
    <location>
        <begin position="1"/>
        <end position="10"/>
    </location>
</feature>
<dbReference type="EMBL" id="MBUA01000023">
    <property type="protein sequence ID" value="MBC6492003.1"/>
    <property type="molecule type" value="Genomic_DNA"/>
</dbReference>
<organism evidence="3 4">
    <name type="scientific">Flavihumibacter stibioxidans</name>
    <dbReference type="NCBI Taxonomy" id="1834163"/>
    <lineage>
        <taxon>Bacteria</taxon>
        <taxon>Pseudomonadati</taxon>
        <taxon>Bacteroidota</taxon>
        <taxon>Chitinophagia</taxon>
        <taxon>Chitinophagales</taxon>
        <taxon>Chitinophagaceae</taxon>
        <taxon>Flavihumibacter</taxon>
    </lineage>
</organism>
<gene>
    <name evidence="3" type="ORF">BC349_13145</name>
</gene>
<feature type="region of interest" description="Disordered" evidence="1">
    <location>
        <begin position="1"/>
        <end position="27"/>
    </location>
</feature>
<keyword evidence="4" id="KW-1185">Reference proteome</keyword>
<dbReference type="PANTHER" id="PTHR23150:SF19">
    <property type="entry name" value="FORMYLGLYCINE-GENERATING ENZYME"/>
    <property type="match status" value="1"/>
</dbReference>
<dbReference type="InterPro" id="IPR016187">
    <property type="entry name" value="CTDL_fold"/>
</dbReference>